<evidence type="ECO:0000313" key="2">
    <source>
        <dbReference type="EMBL" id="GIY15208.1"/>
    </source>
</evidence>
<protein>
    <submittedName>
        <fullName evidence="2">Uncharacterized protein</fullName>
    </submittedName>
</protein>
<organism evidence="2 3">
    <name type="scientific">Caerostris extrusa</name>
    <name type="common">Bark spider</name>
    <name type="synonym">Caerostris bankana</name>
    <dbReference type="NCBI Taxonomy" id="172846"/>
    <lineage>
        <taxon>Eukaryota</taxon>
        <taxon>Metazoa</taxon>
        <taxon>Ecdysozoa</taxon>
        <taxon>Arthropoda</taxon>
        <taxon>Chelicerata</taxon>
        <taxon>Arachnida</taxon>
        <taxon>Araneae</taxon>
        <taxon>Araneomorphae</taxon>
        <taxon>Entelegynae</taxon>
        <taxon>Araneoidea</taxon>
        <taxon>Araneidae</taxon>
        <taxon>Caerostris</taxon>
    </lineage>
</organism>
<evidence type="ECO:0000313" key="3">
    <source>
        <dbReference type="Proteomes" id="UP001054945"/>
    </source>
</evidence>
<comment type="caution">
    <text evidence="2">The sequence shown here is derived from an EMBL/GenBank/DDBJ whole genome shotgun (WGS) entry which is preliminary data.</text>
</comment>
<reference evidence="2 3" key="1">
    <citation type="submission" date="2021-06" db="EMBL/GenBank/DDBJ databases">
        <title>Caerostris extrusa draft genome.</title>
        <authorList>
            <person name="Kono N."/>
            <person name="Arakawa K."/>
        </authorList>
    </citation>
    <scope>NUCLEOTIDE SEQUENCE [LARGE SCALE GENOMIC DNA]</scope>
</reference>
<name>A0AAV4QZW6_CAEEX</name>
<dbReference type="Proteomes" id="UP001054945">
    <property type="component" value="Unassembled WGS sequence"/>
</dbReference>
<accession>A0AAV4QZW6</accession>
<keyword evidence="1" id="KW-1133">Transmembrane helix</keyword>
<sequence>MPDCALQRLPNNFFKALSALSSVFFLVRLIFKGLSFLSQFDCTGDFRFVKLIRNRNQALEVAEIPLHSTENLSGPNSSGPVWELEDSIGNFQNSVPEC</sequence>
<dbReference type="EMBL" id="BPLR01007213">
    <property type="protein sequence ID" value="GIY15208.1"/>
    <property type="molecule type" value="Genomic_DNA"/>
</dbReference>
<dbReference type="AlphaFoldDB" id="A0AAV4QZW6"/>
<keyword evidence="3" id="KW-1185">Reference proteome</keyword>
<evidence type="ECO:0000256" key="1">
    <source>
        <dbReference type="SAM" id="Phobius"/>
    </source>
</evidence>
<keyword evidence="1" id="KW-0812">Transmembrane</keyword>
<feature type="transmembrane region" description="Helical" evidence="1">
    <location>
        <begin position="12"/>
        <end position="31"/>
    </location>
</feature>
<proteinExistence type="predicted"/>
<gene>
    <name evidence="2" type="ORF">CEXT_262571</name>
</gene>
<keyword evidence="1" id="KW-0472">Membrane</keyword>